<reference evidence="1 2" key="1">
    <citation type="submission" date="2018-04" db="EMBL/GenBank/DDBJ databases">
        <authorList>
            <person name="Vogel A."/>
        </authorList>
    </citation>
    <scope>NUCLEOTIDE SEQUENCE [LARGE SCALE GENOMIC DNA]</scope>
</reference>
<gene>
    <name evidence="1" type="ORF">CCAM_LOCUS28360</name>
</gene>
<accession>A0A484MEG5</accession>
<keyword evidence="2" id="KW-1185">Reference proteome</keyword>
<name>A0A484MEG5_9ASTE</name>
<protein>
    <submittedName>
        <fullName evidence="1">Uncharacterized protein</fullName>
    </submittedName>
</protein>
<evidence type="ECO:0000313" key="1">
    <source>
        <dbReference type="EMBL" id="VFQ86584.1"/>
    </source>
</evidence>
<organism evidence="1 2">
    <name type="scientific">Cuscuta campestris</name>
    <dbReference type="NCBI Taxonomy" id="132261"/>
    <lineage>
        <taxon>Eukaryota</taxon>
        <taxon>Viridiplantae</taxon>
        <taxon>Streptophyta</taxon>
        <taxon>Embryophyta</taxon>
        <taxon>Tracheophyta</taxon>
        <taxon>Spermatophyta</taxon>
        <taxon>Magnoliopsida</taxon>
        <taxon>eudicotyledons</taxon>
        <taxon>Gunneridae</taxon>
        <taxon>Pentapetalae</taxon>
        <taxon>asterids</taxon>
        <taxon>lamiids</taxon>
        <taxon>Solanales</taxon>
        <taxon>Convolvulaceae</taxon>
        <taxon>Cuscuteae</taxon>
        <taxon>Cuscuta</taxon>
        <taxon>Cuscuta subgen. Grammica</taxon>
        <taxon>Cuscuta sect. Cleistogrammica</taxon>
    </lineage>
</organism>
<dbReference type="EMBL" id="OOIL02003255">
    <property type="protein sequence ID" value="VFQ86584.1"/>
    <property type="molecule type" value="Genomic_DNA"/>
</dbReference>
<evidence type="ECO:0000313" key="2">
    <source>
        <dbReference type="Proteomes" id="UP000595140"/>
    </source>
</evidence>
<proteinExistence type="predicted"/>
<sequence length="86" mass="10076">MMKDYHSFRCRTTTAMFSVQSSSPSFVLFNAKRVRRCMPFLLLRDYKAMRFRRSSSSTVVLALFPLTQFSIGRANKRWVALFSIHS</sequence>
<dbReference type="Proteomes" id="UP000595140">
    <property type="component" value="Unassembled WGS sequence"/>
</dbReference>
<dbReference type="AlphaFoldDB" id="A0A484MEG5"/>